<dbReference type="SUPFAM" id="SSF51182">
    <property type="entry name" value="RmlC-like cupins"/>
    <property type="match status" value="1"/>
</dbReference>
<dbReference type="EMBL" id="JBHSXH010000009">
    <property type="protein sequence ID" value="MFC6824200.1"/>
    <property type="molecule type" value="Genomic_DNA"/>
</dbReference>
<dbReference type="Pfam" id="PF07883">
    <property type="entry name" value="Cupin_2"/>
    <property type="match status" value="1"/>
</dbReference>
<feature type="domain" description="Cupin type-2" evidence="1">
    <location>
        <begin position="37"/>
        <end position="103"/>
    </location>
</feature>
<dbReference type="Gene3D" id="2.60.120.10">
    <property type="entry name" value="Jelly Rolls"/>
    <property type="match status" value="1"/>
</dbReference>
<dbReference type="InterPro" id="IPR011051">
    <property type="entry name" value="RmlC_Cupin_sf"/>
</dbReference>
<dbReference type="InterPro" id="IPR013096">
    <property type="entry name" value="Cupin_2"/>
</dbReference>
<name>A0ABD5TZH5_9EURY</name>
<dbReference type="Proteomes" id="UP001596408">
    <property type="component" value="Unassembled WGS sequence"/>
</dbReference>
<reference evidence="2 3" key="1">
    <citation type="journal article" date="2019" name="Int. J. Syst. Evol. Microbiol.">
        <title>The Global Catalogue of Microorganisms (GCM) 10K type strain sequencing project: providing services to taxonomists for standard genome sequencing and annotation.</title>
        <authorList>
            <consortium name="The Broad Institute Genomics Platform"/>
            <consortium name="The Broad Institute Genome Sequencing Center for Infectious Disease"/>
            <person name="Wu L."/>
            <person name="Ma J."/>
        </authorList>
    </citation>
    <scope>NUCLEOTIDE SEQUENCE [LARGE SCALE GENOMIC DNA]</scope>
    <source>
        <strain evidence="2 3">YIM 94188</strain>
    </source>
</reference>
<dbReference type="RefSeq" id="WP_379692862.1">
    <property type="nucleotide sequence ID" value="NZ_JBHSXH010000009.1"/>
</dbReference>
<proteinExistence type="predicted"/>
<sequence length="191" mass="21089">MVSTGDVIENPATGERIAFRTTAADSGGRAVEFDYFLDPGGFAVGKFDHVHPRQEERIHVRSGELGVRIDGDEWTATPGTRFAVLPETAHTVWNAGDDEMHAVVELRPGLDIESFFETMFGLARDGKTDRRGIPSPLQSAVLAREFRDEIRPPAVPGPAVNALTSVLAPVGRRRGYRARYPRYADRVSDER</sequence>
<evidence type="ECO:0000313" key="3">
    <source>
        <dbReference type="Proteomes" id="UP001596408"/>
    </source>
</evidence>
<evidence type="ECO:0000313" key="2">
    <source>
        <dbReference type="EMBL" id="MFC6824200.1"/>
    </source>
</evidence>
<keyword evidence="3" id="KW-1185">Reference proteome</keyword>
<accession>A0ABD5TZH5</accession>
<comment type="caution">
    <text evidence="2">The sequence shown here is derived from an EMBL/GenBank/DDBJ whole genome shotgun (WGS) entry which is preliminary data.</text>
</comment>
<organism evidence="2 3">
    <name type="scientific">Halopelagius fulvigenes</name>
    <dbReference type="NCBI Taxonomy" id="1198324"/>
    <lineage>
        <taxon>Archaea</taxon>
        <taxon>Methanobacteriati</taxon>
        <taxon>Methanobacteriota</taxon>
        <taxon>Stenosarchaea group</taxon>
        <taxon>Halobacteria</taxon>
        <taxon>Halobacteriales</taxon>
        <taxon>Haloferacaceae</taxon>
    </lineage>
</organism>
<protein>
    <submittedName>
        <fullName evidence="2">Cupin domain-containing protein</fullName>
    </submittedName>
</protein>
<gene>
    <name evidence="2" type="ORF">ACFQEV_04210</name>
</gene>
<dbReference type="AlphaFoldDB" id="A0ABD5TZH5"/>
<dbReference type="InterPro" id="IPR014710">
    <property type="entry name" value="RmlC-like_jellyroll"/>
</dbReference>
<evidence type="ECO:0000259" key="1">
    <source>
        <dbReference type="Pfam" id="PF07883"/>
    </source>
</evidence>